<proteinExistence type="predicted"/>
<keyword evidence="2" id="KW-1185">Reference proteome</keyword>
<gene>
    <name evidence="1" type="ORF">Cri9333_2414</name>
</gene>
<name>K9VZ89_9CYAN</name>
<reference evidence="1 2" key="1">
    <citation type="submission" date="2012-06" db="EMBL/GenBank/DDBJ databases">
        <title>Finished chromosome of genome of Crinalium epipsammum PCC 9333.</title>
        <authorList>
            <consortium name="US DOE Joint Genome Institute"/>
            <person name="Gugger M."/>
            <person name="Coursin T."/>
            <person name="Rippka R."/>
            <person name="Tandeau De Marsac N."/>
            <person name="Huntemann M."/>
            <person name="Wei C.-L."/>
            <person name="Han J."/>
            <person name="Detter J.C."/>
            <person name="Han C."/>
            <person name="Tapia R."/>
            <person name="Davenport K."/>
            <person name="Daligault H."/>
            <person name="Erkkila T."/>
            <person name="Gu W."/>
            <person name="Munk A.C.C."/>
            <person name="Teshima H."/>
            <person name="Xu Y."/>
            <person name="Chain P."/>
            <person name="Chen A."/>
            <person name="Krypides N."/>
            <person name="Mavromatis K."/>
            <person name="Markowitz V."/>
            <person name="Szeto E."/>
            <person name="Ivanova N."/>
            <person name="Mikhailova N."/>
            <person name="Ovchinnikova G."/>
            <person name="Pagani I."/>
            <person name="Pati A."/>
            <person name="Goodwin L."/>
            <person name="Peters L."/>
            <person name="Pitluck S."/>
            <person name="Woyke T."/>
            <person name="Kerfeld C."/>
        </authorList>
    </citation>
    <scope>NUCLEOTIDE SEQUENCE [LARGE SCALE GENOMIC DNA]</scope>
    <source>
        <strain evidence="1 2">PCC 9333</strain>
    </source>
</reference>
<organism evidence="1 2">
    <name type="scientific">Crinalium epipsammum PCC 9333</name>
    <dbReference type="NCBI Taxonomy" id="1173022"/>
    <lineage>
        <taxon>Bacteria</taxon>
        <taxon>Bacillati</taxon>
        <taxon>Cyanobacteriota</taxon>
        <taxon>Cyanophyceae</taxon>
        <taxon>Gomontiellales</taxon>
        <taxon>Gomontiellaceae</taxon>
        <taxon>Crinalium</taxon>
    </lineage>
</organism>
<dbReference type="OrthoDB" id="422386at2"/>
<evidence type="ECO:0000313" key="2">
    <source>
        <dbReference type="Proteomes" id="UP000010472"/>
    </source>
</evidence>
<dbReference type="eggNOG" id="ENOG50334MY">
    <property type="taxonomic scope" value="Bacteria"/>
</dbReference>
<dbReference type="KEGG" id="cep:Cri9333_2414"/>
<sequence length="199" mass="22152">MSNKDISSKLTEDAFSQMQGELLSLILQPEDTNYPLNPADIASEAFFTALEQQFDLEEWSDEEISVRSQALFSSLDSCWEQASSATADTLTASLLDKFGARVPQEWLSAIAQKAQAVISSNLSVAEKLVQCVQQQLPHWGEEDLIVFSRPLAYAMRGENNPVESTLNAIPEIEWSELSDMEQVRLSMAIARYALDSINN</sequence>
<dbReference type="Proteomes" id="UP000010472">
    <property type="component" value="Chromosome"/>
</dbReference>
<dbReference type="HOGENOM" id="CLU_103642_0_0_3"/>
<dbReference type="RefSeq" id="WP_015203395.1">
    <property type="nucleotide sequence ID" value="NC_019753.1"/>
</dbReference>
<accession>K9VZ89</accession>
<dbReference type="AlphaFoldDB" id="K9VZ89"/>
<evidence type="ECO:0000313" key="1">
    <source>
        <dbReference type="EMBL" id="AFZ13281.1"/>
    </source>
</evidence>
<protein>
    <submittedName>
        <fullName evidence="1">Uncharacterized protein</fullName>
    </submittedName>
</protein>
<dbReference type="EMBL" id="CP003620">
    <property type="protein sequence ID" value="AFZ13281.1"/>
    <property type="molecule type" value="Genomic_DNA"/>
</dbReference>